<dbReference type="PANTHER" id="PTHR14187">
    <property type="entry name" value="ALPHA KINASE/ELONGATION FACTOR 2 KINASE"/>
    <property type="match status" value="1"/>
</dbReference>
<dbReference type="Gene3D" id="3.30.420.40">
    <property type="match status" value="1"/>
</dbReference>
<dbReference type="EMBL" id="JH711579">
    <property type="protein sequence ID" value="EIW80675.1"/>
    <property type="molecule type" value="Genomic_DNA"/>
</dbReference>
<sequence length="415" mass="45905">MLDRKPYHGFSRKLVLAFDVGTTFSGVSYCILDPGYVPKTQGVSKYPGQVVGDAKIPSILYYDKNRKVCAIGSEADQEQVEEKAEDEGWTKAEWWKMHLRPKHLSSAHIKENDILPLPNGVNAVQILADFMAYLFRCAKAYIREHEADGASILTSVADRIDFVLSHPNGWEGPQQAQIRRAAVLAGLIPDSAEGHKRITFVTEGEASLHYCISSMLASDALSKVVIEKSDANDEEDAEDDNKKGVIIVDAGGGTIDLSAYSMHPGTQSGKALSFEEIAPAEYKLKGSRFEANTYIKQMTHVFDKTTKHVFRDASEPCYLKFARPRIKDLEHGIRGGQLMLDGNDLAPLFDPAVESIVEAIEQQKLASSKHIAFIFLVGGFAANNYLFKQLQGFLAPTGVCLSRPDPHLYMYFLAN</sequence>
<name>A0A5M3MPP9_CONPW</name>
<accession>A0A5M3MPP9</accession>
<evidence type="ECO:0000313" key="1">
    <source>
        <dbReference type="EMBL" id="EIW80675.1"/>
    </source>
</evidence>
<dbReference type="AlphaFoldDB" id="A0A5M3MPP9"/>
<dbReference type="KEGG" id="cput:CONPUDRAFT_154689"/>
<comment type="caution">
    <text evidence="1">The sequence shown here is derived from an EMBL/GenBank/DDBJ whole genome shotgun (WGS) entry which is preliminary data.</text>
</comment>
<evidence type="ECO:0000313" key="2">
    <source>
        <dbReference type="Proteomes" id="UP000053558"/>
    </source>
</evidence>
<keyword evidence="2" id="KW-1185">Reference proteome</keyword>
<protein>
    <recommendedName>
        <fullName evidence="3">Actin-like ATPase domain-containing protein</fullName>
    </recommendedName>
</protein>
<dbReference type="CDD" id="cd10170">
    <property type="entry name" value="ASKHA_NBD_HSP70"/>
    <property type="match status" value="1"/>
</dbReference>
<dbReference type="OMA" id="RYLFECA"/>
<dbReference type="PANTHER" id="PTHR14187:SF5">
    <property type="entry name" value="HEAT SHOCK 70 KDA PROTEIN 12A"/>
    <property type="match status" value="1"/>
</dbReference>
<organism evidence="1 2">
    <name type="scientific">Coniophora puteana (strain RWD-64-598)</name>
    <name type="common">Brown rot fungus</name>
    <dbReference type="NCBI Taxonomy" id="741705"/>
    <lineage>
        <taxon>Eukaryota</taxon>
        <taxon>Fungi</taxon>
        <taxon>Dikarya</taxon>
        <taxon>Basidiomycota</taxon>
        <taxon>Agaricomycotina</taxon>
        <taxon>Agaricomycetes</taxon>
        <taxon>Agaricomycetidae</taxon>
        <taxon>Boletales</taxon>
        <taxon>Coniophorineae</taxon>
        <taxon>Coniophoraceae</taxon>
        <taxon>Coniophora</taxon>
    </lineage>
</organism>
<proteinExistence type="predicted"/>
<evidence type="ECO:0008006" key="3">
    <source>
        <dbReference type="Google" id="ProtNLM"/>
    </source>
</evidence>
<dbReference type="GeneID" id="19203303"/>
<reference evidence="2" key="1">
    <citation type="journal article" date="2012" name="Science">
        <title>The Paleozoic origin of enzymatic lignin decomposition reconstructed from 31 fungal genomes.</title>
        <authorList>
            <person name="Floudas D."/>
            <person name="Binder M."/>
            <person name="Riley R."/>
            <person name="Barry K."/>
            <person name="Blanchette R.A."/>
            <person name="Henrissat B."/>
            <person name="Martinez A.T."/>
            <person name="Otillar R."/>
            <person name="Spatafora J.W."/>
            <person name="Yadav J.S."/>
            <person name="Aerts A."/>
            <person name="Benoit I."/>
            <person name="Boyd A."/>
            <person name="Carlson A."/>
            <person name="Copeland A."/>
            <person name="Coutinho P.M."/>
            <person name="de Vries R.P."/>
            <person name="Ferreira P."/>
            <person name="Findley K."/>
            <person name="Foster B."/>
            <person name="Gaskell J."/>
            <person name="Glotzer D."/>
            <person name="Gorecki P."/>
            <person name="Heitman J."/>
            <person name="Hesse C."/>
            <person name="Hori C."/>
            <person name="Igarashi K."/>
            <person name="Jurgens J.A."/>
            <person name="Kallen N."/>
            <person name="Kersten P."/>
            <person name="Kohler A."/>
            <person name="Kuees U."/>
            <person name="Kumar T.K.A."/>
            <person name="Kuo A."/>
            <person name="LaButti K."/>
            <person name="Larrondo L.F."/>
            <person name="Lindquist E."/>
            <person name="Ling A."/>
            <person name="Lombard V."/>
            <person name="Lucas S."/>
            <person name="Lundell T."/>
            <person name="Martin R."/>
            <person name="McLaughlin D.J."/>
            <person name="Morgenstern I."/>
            <person name="Morin E."/>
            <person name="Murat C."/>
            <person name="Nagy L.G."/>
            <person name="Nolan M."/>
            <person name="Ohm R.A."/>
            <person name="Patyshakuliyeva A."/>
            <person name="Rokas A."/>
            <person name="Ruiz-Duenas F.J."/>
            <person name="Sabat G."/>
            <person name="Salamov A."/>
            <person name="Samejima M."/>
            <person name="Schmutz J."/>
            <person name="Slot J.C."/>
            <person name="St John F."/>
            <person name="Stenlid J."/>
            <person name="Sun H."/>
            <person name="Sun S."/>
            <person name="Syed K."/>
            <person name="Tsang A."/>
            <person name="Wiebenga A."/>
            <person name="Young D."/>
            <person name="Pisabarro A."/>
            <person name="Eastwood D.C."/>
            <person name="Martin F."/>
            <person name="Cullen D."/>
            <person name="Grigoriev I.V."/>
            <person name="Hibbett D.S."/>
        </authorList>
    </citation>
    <scope>NUCLEOTIDE SEQUENCE [LARGE SCALE GENOMIC DNA]</scope>
    <source>
        <strain evidence="2">RWD-64-598 SS2</strain>
    </source>
</reference>
<dbReference type="RefSeq" id="XP_007769566.1">
    <property type="nucleotide sequence ID" value="XM_007771376.1"/>
</dbReference>
<dbReference type="SUPFAM" id="SSF53067">
    <property type="entry name" value="Actin-like ATPase domain"/>
    <property type="match status" value="2"/>
</dbReference>
<dbReference type="InterPro" id="IPR043129">
    <property type="entry name" value="ATPase_NBD"/>
</dbReference>
<dbReference type="OrthoDB" id="2963168at2759"/>
<dbReference type="Proteomes" id="UP000053558">
    <property type="component" value="Unassembled WGS sequence"/>
</dbReference>
<gene>
    <name evidence="1" type="ORF">CONPUDRAFT_154689</name>
</gene>